<reference evidence="2 3" key="1">
    <citation type="submission" date="2019-05" db="EMBL/GenBank/DDBJ databases">
        <title>Another draft genome of Portunus trituberculatus and its Hox gene families provides insights of decapod evolution.</title>
        <authorList>
            <person name="Jeong J.-H."/>
            <person name="Song I."/>
            <person name="Kim S."/>
            <person name="Choi T."/>
            <person name="Kim D."/>
            <person name="Ryu S."/>
            <person name="Kim W."/>
        </authorList>
    </citation>
    <scope>NUCLEOTIDE SEQUENCE [LARGE SCALE GENOMIC DNA]</scope>
    <source>
        <tissue evidence="2">Muscle</tissue>
    </source>
</reference>
<feature type="region of interest" description="Disordered" evidence="1">
    <location>
        <begin position="28"/>
        <end position="47"/>
    </location>
</feature>
<evidence type="ECO:0000313" key="2">
    <source>
        <dbReference type="EMBL" id="MPC96391.1"/>
    </source>
</evidence>
<gene>
    <name evidence="2" type="ORF">E2C01_091649</name>
</gene>
<feature type="compositionally biased region" description="Basic and acidic residues" evidence="1">
    <location>
        <begin position="28"/>
        <end position="39"/>
    </location>
</feature>
<dbReference type="AlphaFoldDB" id="A0A5B7JEH5"/>
<dbReference type="Proteomes" id="UP000324222">
    <property type="component" value="Unassembled WGS sequence"/>
</dbReference>
<protein>
    <submittedName>
        <fullName evidence="2">Uncharacterized protein</fullName>
    </submittedName>
</protein>
<comment type="caution">
    <text evidence="2">The sequence shown here is derived from an EMBL/GenBank/DDBJ whole genome shotgun (WGS) entry which is preliminary data.</text>
</comment>
<organism evidence="2 3">
    <name type="scientific">Portunus trituberculatus</name>
    <name type="common">Swimming crab</name>
    <name type="synonym">Neptunus trituberculatus</name>
    <dbReference type="NCBI Taxonomy" id="210409"/>
    <lineage>
        <taxon>Eukaryota</taxon>
        <taxon>Metazoa</taxon>
        <taxon>Ecdysozoa</taxon>
        <taxon>Arthropoda</taxon>
        <taxon>Crustacea</taxon>
        <taxon>Multicrustacea</taxon>
        <taxon>Malacostraca</taxon>
        <taxon>Eumalacostraca</taxon>
        <taxon>Eucarida</taxon>
        <taxon>Decapoda</taxon>
        <taxon>Pleocyemata</taxon>
        <taxon>Brachyura</taxon>
        <taxon>Eubrachyura</taxon>
        <taxon>Portunoidea</taxon>
        <taxon>Portunidae</taxon>
        <taxon>Portuninae</taxon>
        <taxon>Portunus</taxon>
    </lineage>
</organism>
<keyword evidence="3" id="KW-1185">Reference proteome</keyword>
<dbReference type="EMBL" id="VSRR010105827">
    <property type="protein sequence ID" value="MPC96391.1"/>
    <property type="molecule type" value="Genomic_DNA"/>
</dbReference>
<sequence>MRTVSQAAGKYRPILIKGYKIFDDRGELRAPGREEHPGDKTLSSRSCHDGGLVAEAMKRLQTDKPL</sequence>
<evidence type="ECO:0000313" key="3">
    <source>
        <dbReference type="Proteomes" id="UP000324222"/>
    </source>
</evidence>
<evidence type="ECO:0000256" key="1">
    <source>
        <dbReference type="SAM" id="MobiDB-lite"/>
    </source>
</evidence>
<name>A0A5B7JEH5_PORTR</name>
<accession>A0A5B7JEH5</accession>
<proteinExistence type="predicted"/>